<dbReference type="InterPro" id="IPR029058">
    <property type="entry name" value="AB_hydrolase_fold"/>
</dbReference>
<evidence type="ECO:0000313" key="2">
    <source>
        <dbReference type="EMBL" id="KAL2651184.1"/>
    </source>
</evidence>
<proteinExistence type="predicted"/>
<keyword evidence="3" id="KW-1185">Reference proteome</keyword>
<evidence type="ECO:0000259" key="1">
    <source>
        <dbReference type="Pfam" id="PF00561"/>
    </source>
</evidence>
<dbReference type="AlphaFoldDB" id="A0ABD1ZM55"/>
<organism evidence="2 3">
    <name type="scientific">Riccia fluitans</name>
    <dbReference type="NCBI Taxonomy" id="41844"/>
    <lineage>
        <taxon>Eukaryota</taxon>
        <taxon>Viridiplantae</taxon>
        <taxon>Streptophyta</taxon>
        <taxon>Embryophyta</taxon>
        <taxon>Marchantiophyta</taxon>
        <taxon>Marchantiopsida</taxon>
        <taxon>Marchantiidae</taxon>
        <taxon>Marchantiales</taxon>
        <taxon>Ricciaceae</taxon>
        <taxon>Riccia</taxon>
    </lineage>
</organism>
<evidence type="ECO:0000313" key="3">
    <source>
        <dbReference type="Proteomes" id="UP001605036"/>
    </source>
</evidence>
<dbReference type="PANTHER" id="PTHR43139:SF52">
    <property type="entry name" value="SI:DKEY-122A22.2"/>
    <property type="match status" value="1"/>
</dbReference>
<comment type="caution">
    <text evidence="2">The sequence shown here is derived from an EMBL/GenBank/DDBJ whole genome shotgun (WGS) entry which is preliminary data.</text>
</comment>
<dbReference type="EMBL" id="JBHFFA010000001">
    <property type="protein sequence ID" value="KAL2651184.1"/>
    <property type="molecule type" value="Genomic_DNA"/>
</dbReference>
<dbReference type="InterPro" id="IPR000073">
    <property type="entry name" value="AB_hydrolase_1"/>
</dbReference>
<accession>A0ABD1ZM55</accession>
<dbReference type="Pfam" id="PF00561">
    <property type="entry name" value="Abhydrolase_1"/>
    <property type="match status" value="1"/>
</dbReference>
<gene>
    <name evidence="2" type="ORF">R1flu_019312</name>
</gene>
<reference evidence="2 3" key="1">
    <citation type="submission" date="2024-09" db="EMBL/GenBank/DDBJ databases">
        <title>Chromosome-scale assembly of Riccia fluitans.</title>
        <authorList>
            <person name="Paukszto L."/>
            <person name="Sawicki J."/>
            <person name="Karawczyk K."/>
            <person name="Piernik-Szablinska J."/>
            <person name="Szczecinska M."/>
            <person name="Mazdziarz M."/>
        </authorList>
    </citation>
    <scope>NUCLEOTIDE SEQUENCE [LARGE SCALE GENOMIC DNA]</scope>
    <source>
        <strain evidence="2">Rf_01</strain>
        <tissue evidence="2">Aerial parts of the thallus</tissue>
    </source>
</reference>
<dbReference type="PRINTS" id="PR00111">
    <property type="entry name" value="ABHYDROLASE"/>
</dbReference>
<sequence>MVISKPLQNTFMSNSYGSALELVHNTLSTLNYSSKESAHHHQPRDTCLGSDFSAFPFPSFHRGASEFSILEVAAFESWSQSVFCLLSDLVRSVKQRSIILQGVRGCPVLRHQSFDSAIGREGLESKQVVIDKGQTSVHCWVPSKAAADSWEPALLLLHGFQFDGMVGWENQIPEFSKHFRLYVPDLIFFGSSYSNSSERSEIFQAECFKKMLDELKVDRVHVMGTSYGGMVAYRMAHLFPELVDKVVCCSSGVTMTPRTNDRLLKEINCEKVNTILIPTTLEEAKLGMSVATVFNLSKFPLFLIKPLYQRYFSRNMKERTELLEGMIISSEGAPPVPKIGQKTLILWGRKDRIFSTDLAEELKELIGDNAKLVYFENSGHIPQVEKKKEFNAEAIKFLLYS</sequence>
<protein>
    <recommendedName>
        <fullName evidence="1">AB hydrolase-1 domain-containing protein</fullName>
    </recommendedName>
</protein>
<dbReference type="Gene3D" id="3.40.50.1820">
    <property type="entry name" value="alpha/beta hydrolase"/>
    <property type="match status" value="1"/>
</dbReference>
<name>A0ABD1ZM55_9MARC</name>
<dbReference type="Proteomes" id="UP001605036">
    <property type="component" value="Unassembled WGS sequence"/>
</dbReference>
<feature type="domain" description="AB hydrolase-1" evidence="1">
    <location>
        <begin position="152"/>
        <end position="386"/>
    </location>
</feature>
<dbReference type="SUPFAM" id="SSF53474">
    <property type="entry name" value="alpha/beta-Hydrolases"/>
    <property type="match status" value="1"/>
</dbReference>
<dbReference type="InterPro" id="IPR052370">
    <property type="entry name" value="Meta-cleavage_hydrolase"/>
</dbReference>
<dbReference type="PANTHER" id="PTHR43139">
    <property type="entry name" value="SI:DKEY-122A22.2"/>
    <property type="match status" value="1"/>
</dbReference>